<dbReference type="Proteomes" id="UP000228495">
    <property type="component" value="Unassembled WGS sequence"/>
</dbReference>
<feature type="transmembrane region" description="Helical" evidence="1">
    <location>
        <begin position="65"/>
        <end position="88"/>
    </location>
</feature>
<gene>
    <name evidence="2" type="ORF">COX05_03435</name>
</gene>
<proteinExistence type="predicted"/>
<protein>
    <submittedName>
        <fullName evidence="2">Uncharacterized protein</fullName>
    </submittedName>
</protein>
<organism evidence="2 3">
    <name type="scientific">candidate division WWE3 bacterium CG22_combo_CG10-13_8_21_14_all_39_12</name>
    <dbReference type="NCBI Taxonomy" id="1975094"/>
    <lineage>
        <taxon>Bacteria</taxon>
        <taxon>Katanobacteria</taxon>
    </lineage>
</organism>
<feature type="non-terminal residue" evidence="2">
    <location>
        <position position="89"/>
    </location>
</feature>
<sequence length="89" mass="8840">MSSVKTIVSGMPVTVNRTDSWIWTVVADASKLIPVIMIGVFVAVGVTVGGSVAVTVGLLVGVGEFVGVAVEATVGVIVAVLVAVGLFVG</sequence>
<comment type="caution">
    <text evidence="2">The sequence shown here is derived from an EMBL/GenBank/DDBJ whole genome shotgun (WGS) entry which is preliminary data.</text>
</comment>
<evidence type="ECO:0000256" key="1">
    <source>
        <dbReference type="SAM" id="Phobius"/>
    </source>
</evidence>
<accession>A0A2H0BFB6</accession>
<feature type="transmembrane region" description="Helical" evidence="1">
    <location>
        <begin position="32"/>
        <end position="59"/>
    </location>
</feature>
<keyword evidence="1" id="KW-0812">Transmembrane</keyword>
<name>A0A2H0BFB6_UNCKA</name>
<keyword evidence="1" id="KW-0472">Membrane</keyword>
<reference evidence="2 3" key="1">
    <citation type="submission" date="2017-09" db="EMBL/GenBank/DDBJ databases">
        <title>Depth-based differentiation of microbial function through sediment-hosted aquifers and enrichment of novel symbionts in the deep terrestrial subsurface.</title>
        <authorList>
            <person name="Probst A.J."/>
            <person name="Ladd B."/>
            <person name="Jarett J.K."/>
            <person name="Geller-Mcgrath D.E."/>
            <person name="Sieber C.M."/>
            <person name="Emerson J.B."/>
            <person name="Anantharaman K."/>
            <person name="Thomas B.C."/>
            <person name="Malmstrom R."/>
            <person name="Stieglmeier M."/>
            <person name="Klingl A."/>
            <person name="Woyke T."/>
            <person name="Ryan C.M."/>
            <person name="Banfield J.F."/>
        </authorList>
    </citation>
    <scope>NUCLEOTIDE SEQUENCE [LARGE SCALE GENOMIC DNA]</scope>
    <source>
        <strain evidence="2">CG22_combo_CG10-13_8_21_14_all_39_12</strain>
    </source>
</reference>
<dbReference type="AlphaFoldDB" id="A0A2H0BFB6"/>
<dbReference type="EMBL" id="PCSU01000059">
    <property type="protein sequence ID" value="PIP56355.1"/>
    <property type="molecule type" value="Genomic_DNA"/>
</dbReference>
<evidence type="ECO:0000313" key="2">
    <source>
        <dbReference type="EMBL" id="PIP56355.1"/>
    </source>
</evidence>
<keyword evidence="1" id="KW-1133">Transmembrane helix</keyword>
<evidence type="ECO:0000313" key="3">
    <source>
        <dbReference type="Proteomes" id="UP000228495"/>
    </source>
</evidence>